<comment type="caution">
    <text evidence="2">The sequence shown here is derived from an EMBL/GenBank/DDBJ whole genome shotgun (WGS) entry which is preliminary data.</text>
</comment>
<organism evidence="2 3">
    <name type="scientific">Aetokthonos hydrillicola Thurmond2011</name>
    <dbReference type="NCBI Taxonomy" id="2712845"/>
    <lineage>
        <taxon>Bacteria</taxon>
        <taxon>Bacillati</taxon>
        <taxon>Cyanobacteriota</taxon>
        <taxon>Cyanophyceae</taxon>
        <taxon>Nostocales</taxon>
        <taxon>Hapalosiphonaceae</taxon>
        <taxon>Aetokthonos</taxon>
    </lineage>
</organism>
<dbReference type="InterPro" id="IPR043129">
    <property type="entry name" value="ATPase_NBD"/>
</dbReference>
<dbReference type="EMBL" id="JAALHA020000041">
    <property type="protein sequence ID" value="MDR9900891.1"/>
    <property type="molecule type" value="Genomic_DNA"/>
</dbReference>
<feature type="compositionally biased region" description="Polar residues" evidence="1">
    <location>
        <begin position="417"/>
        <end position="428"/>
    </location>
</feature>
<dbReference type="Proteomes" id="UP000667802">
    <property type="component" value="Unassembled WGS sequence"/>
</dbReference>
<feature type="region of interest" description="Disordered" evidence="1">
    <location>
        <begin position="394"/>
        <end position="439"/>
    </location>
</feature>
<dbReference type="SUPFAM" id="SSF53067">
    <property type="entry name" value="Actin-like ATPase domain"/>
    <property type="match status" value="1"/>
</dbReference>
<proteinExistence type="predicted"/>
<sequence>MPKKTQADEAVLPDEQTKLKKPRNVVPKEVITLILDAARSSIKFTAIFQGKVINCPKLPSVFAELENPLHQELGAFSVGLKPKEVPQEEKAKDEIKHYVVGDRATLEINPVAMTQGHDHKIDYFYLLALGAISSIPNLYECSSGTSETSRTLTLKMVVLSLGDGKALLDQLKQCRWMKVNGIKYRLNFLLNHSLYFAEGYGSAVWAKKFLNLEPLNPTHRDVTVFDIGYGTACQTDYVCYGELPLKRFVETNGGGGLGSLVTFLSRAMARGDSSRLIPISEVRQILEDSKFEDGKARAIANDGRDVSEALERAIQWWMTDSPLSFALDSVSLASRRQPVVLVGGSFRIPAIKEKIKQRLERGGAIDSNLLFPENPESLSVQGMVELFNENQKPQLKVVKDGDSNKQETELQRATEISEPNQDSGSTTGDGALLLDSQSA</sequence>
<reference evidence="3" key="1">
    <citation type="journal article" date="2021" name="Science">
        <title>Hunting the eagle killer: A cyanobacterial neurotoxin causes vacuolar myelinopathy.</title>
        <authorList>
            <person name="Breinlinger S."/>
            <person name="Phillips T.J."/>
            <person name="Haram B.N."/>
            <person name="Mares J."/>
            <person name="Martinez Yerena J.A."/>
            <person name="Hrouzek P."/>
            <person name="Sobotka R."/>
            <person name="Henderson W.M."/>
            <person name="Schmieder P."/>
            <person name="Williams S.M."/>
            <person name="Lauderdale J.D."/>
            <person name="Wilde H.D."/>
            <person name="Gerrin W."/>
            <person name="Kust A."/>
            <person name="Washington J.W."/>
            <person name="Wagner C."/>
            <person name="Geier B."/>
            <person name="Liebeke M."/>
            <person name="Enke H."/>
            <person name="Niedermeyer T.H.J."/>
            <person name="Wilde S.B."/>
        </authorList>
    </citation>
    <scope>NUCLEOTIDE SEQUENCE [LARGE SCALE GENOMIC DNA]</scope>
    <source>
        <strain evidence="3">Thurmond2011</strain>
    </source>
</reference>
<protein>
    <submittedName>
        <fullName evidence="2">Uncharacterized protein</fullName>
    </submittedName>
</protein>
<evidence type="ECO:0000313" key="2">
    <source>
        <dbReference type="EMBL" id="MDR9900891.1"/>
    </source>
</evidence>
<evidence type="ECO:0000313" key="3">
    <source>
        <dbReference type="Proteomes" id="UP000667802"/>
    </source>
</evidence>
<dbReference type="RefSeq" id="WP_208345973.1">
    <property type="nucleotide sequence ID" value="NZ_CAWQFN010000803.1"/>
</dbReference>
<name>A0AAP5MA75_9CYAN</name>
<feature type="compositionally biased region" description="Basic and acidic residues" evidence="1">
    <location>
        <begin position="397"/>
        <end position="412"/>
    </location>
</feature>
<accession>A0AAP5MA75</accession>
<keyword evidence="3" id="KW-1185">Reference proteome</keyword>
<evidence type="ECO:0000256" key="1">
    <source>
        <dbReference type="SAM" id="MobiDB-lite"/>
    </source>
</evidence>
<gene>
    <name evidence="2" type="ORF">G7B40_041130</name>
</gene>
<dbReference type="AlphaFoldDB" id="A0AAP5MA75"/>